<dbReference type="Proteomes" id="UP001597079">
    <property type="component" value="Unassembled WGS sequence"/>
</dbReference>
<organism evidence="1 2">
    <name type="scientific">Alicyclobacillus fodiniaquatilis</name>
    <dbReference type="NCBI Taxonomy" id="1661150"/>
    <lineage>
        <taxon>Bacteria</taxon>
        <taxon>Bacillati</taxon>
        <taxon>Bacillota</taxon>
        <taxon>Bacilli</taxon>
        <taxon>Bacillales</taxon>
        <taxon>Alicyclobacillaceae</taxon>
        <taxon>Alicyclobacillus</taxon>
    </lineage>
</organism>
<name>A0ABW4JC71_9BACL</name>
<dbReference type="RefSeq" id="WP_377940912.1">
    <property type="nucleotide sequence ID" value="NZ_JBHUCX010000005.1"/>
</dbReference>
<comment type="caution">
    <text evidence="1">The sequence shown here is derived from an EMBL/GenBank/DDBJ whole genome shotgun (WGS) entry which is preliminary data.</text>
</comment>
<dbReference type="InterPro" id="IPR011005">
    <property type="entry name" value="Dihydropteroate_synth-like_sf"/>
</dbReference>
<dbReference type="EMBL" id="JBHUCX010000005">
    <property type="protein sequence ID" value="MFD1673498.1"/>
    <property type="molecule type" value="Genomic_DNA"/>
</dbReference>
<evidence type="ECO:0000313" key="1">
    <source>
        <dbReference type="EMBL" id="MFD1673498.1"/>
    </source>
</evidence>
<keyword evidence="2" id="KW-1185">Reference proteome</keyword>
<proteinExistence type="predicted"/>
<reference evidence="2" key="1">
    <citation type="journal article" date="2019" name="Int. J. Syst. Evol. Microbiol.">
        <title>The Global Catalogue of Microorganisms (GCM) 10K type strain sequencing project: providing services to taxonomists for standard genome sequencing and annotation.</title>
        <authorList>
            <consortium name="The Broad Institute Genomics Platform"/>
            <consortium name="The Broad Institute Genome Sequencing Center for Infectious Disease"/>
            <person name="Wu L."/>
            <person name="Ma J."/>
        </authorList>
    </citation>
    <scope>NUCLEOTIDE SEQUENCE [LARGE SCALE GENOMIC DNA]</scope>
    <source>
        <strain evidence="2">CGMCC 1.12286</strain>
    </source>
</reference>
<protein>
    <recommendedName>
        <fullName evidence="3">EAL domain-containing protein</fullName>
    </recommendedName>
</protein>
<evidence type="ECO:0000313" key="2">
    <source>
        <dbReference type="Proteomes" id="UP001597079"/>
    </source>
</evidence>
<accession>A0ABW4JC71</accession>
<dbReference type="Gene3D" id="3.20.20.20">
    <property type="entry name" value="Dihydropteroate synthase-like"/>
    <property type="match status" value="1"/>
</dbReference>
<gene>
    <name evidence="1" type="ORF">ACFSB2_02010</name>
</gene>
<evidence type="ECO:0008006" key="3">
    <source>
        <dbReference type="Google" id="ProtNLM"/>
    </source>
</evidence>
<sequence length="199" mass="23033">MKRIDWARYSANRVYDHPISVGLRQKECLRPAQIQSEVWVETYDIDVLLTCLQMSDQVVLNSIWLDKDRFMACKHHLHRHRTVVVPYDRTAEMDWAACLHHMLGWFDEAGIPRENLIIDLCIRPAATEQFEVIRERAALAKALSLETMAAADNYAHGTVSRKAAFQDAIRFFKSIDVDYVIVSRMLEKYGLGHEIDDSI</sequence>
<dbReference type="SUPFAM" id="SSF51717">
    <property type="entry name" value="Dihydropteroate synthetase-like"/>
    <property type="match status" value="1"/>
</dbReference>